<dbReference type="Gene3D" id="2.60.120.10">
    <property type="entry name" value="Jelly Rolls"/>
    <property type="match status" value="1"/>
</dbReference>
<comment type="caution">
    <text evidence="3">The sequence shown here is derived from an EMBL/GenBank/DDBJ whole genome shotgun (WGS) entry which is preliminary data.</text>
</comment>
<dbReference type="PATRIC" id="fig|1230460.4.peg.1089"/>
<dbReference type="InterPro" id="IPR014710">
    <property type="entry name" value="RmlC-like_jellyroll"/>
</dbReference>
<dbReference type="AlphaFoldDB" id="L9WH46"/>
<feature type="compositionally biased region" description="Basic and acidic residues" evidence="1">
    <location>
        <begin position="85"/>
        <end position="96"/>
    </location>
</feature>
<dbReference type="EMBL" id="AOHX01000026">
    <property type="protein sequence ID" value="ELY47658.1"/>
    <property type="molecule type" value="Genomic_DNA"/>
</dbReference>
<dbReference type="STRING" id="1230460.C495_05352"/>
<accession>L9WH46</accession>
<protein>
    <submittedName>
        <fullName evidence="3">Cupin</fullName>
    </submittedName>
</protein>
<name>L9WH46_9EURY</name>
<evidence type="ECO:0000256" key="1">
    <source>
        <dbReference type="SAM" id="MobiDB-lite"/>
    </source>
</evidence>
<dbReference type="InterPro" id="IPR011051">
    <property type="entry name" value="RmlC_Cupin_sf"/>
</dbReference>
<feature type="domain" description="Cupin type-2" evidence="2">
    <location>
        <begin position="33"/>
        <end position="101"/>
    </location>
</feature>
<organism evidence="3 4">
    <name type="scientific">Natronorubrum sulfidifaciens JCM 14089</name>
    <dbReference type="NCBI Taxonomy" id="1230460"/>
    <lineage>
        <taxon>Archaea</taxon>
        <taxon>Methanobacteriati</taxon>
        <taxon>Methanobacteriota</taxon>
        <taxon>Stenosarchaea group</taxon>
        <taxon>Halobacteria</taxon>
        <taxon>Halobacteriales</taxon>
        <taxon>Natrialbaceae</taxon>
        <taxon>Natronorubrum</taxon>
    </lineage>
</organism>
<dbReference type="eggNOG" id="arCOG02999">
    <property type="taxonomic scope" value="Archaea"/>
</dbReference>
<dbReference type="InterPro" id="IPR052535">
    <property type="entry name" value="Bacilysin_H2HPP_isomerase"/>
</dbReference>
<dbReference type="PANTHER" id="PTHR40112:SF1">
    <property type="entry name" value="H2HPP ISOMERASE"/>
    <property type="match status" value="1"/>
</dbReference>
<dbReference type="PANTHER" id="PTHR40112">
    <property type="entry name" value="H2HPP ISOMERASE"/>
    <property type="match status" value="1"/>
</dbReference>
<dbReference type="InterPro" id="IPR013096">
    <property type="entry name" value="Cupin_2"/>
</dbReference>
<feature type="region of interest" description="Disordered" evidence="1">
    <location>
        <begin position="75"/>
        <end position="114"/>
    </location>
</feature>
<dbReference type="Proteomes" id="UP000011661">
    <property type="component" value="Unassembled WGS sequence"/>
</dbReference>
<sequence length="114" mass="12431">MERVSLSDCEPSEAADGVHLALLAGAEDMNVQHFEIEPGAVVDEHSHPHEQTGFIYEGELVFRSDGEEVVCGSGDSYAIPGDQPHAAENRGEETVRGVDIFSPPREQPSWQDND</sequence>
<evidence type="ECO:0000313" key="3">
    <source>
        <dbReference type="EMBL" id="ELY47658.1"/>
    </source>
</evidence>
<reference evidence="3 4" key="1">
    <citation type="journal article" date="2014" name="PLoS Genet.">
        <title>Phylogenetically driven sequencing of extremely halophilic archaea reveals strategies for static and dynamic osmo-response.</title>
        <authorList>
            <person name="Becker E.A."/>
            <person name="Seitzer P.M."/>
            <person name="Tritt A."/>
            <person name="Larsen D."/>
            <person name="Krusor M."/>
            <person name="Yao A.I."/>
            <person name="Wu D."/>
            <person name="Madern D."/>
            <person name="Eisen J.A."/>
            <person name="Darling A.E."/>
            <person name="Facciotti M.T."/>
        </authorList>
    </citation>
    <scope>NUCLEOTIDE SEQUENCE [LARGE SCALE GENOMIC DNA]</scope>
    <source>
        <strain evidence="3 4">JCM 14089</strain>
    </source>
</reference>
<proteinExistence type="predicted"/>
<evidence type="ECO:0000313" key="4">
    <source>
        <dbReference type="Proteomes" id="UP000011661"/>
    </source>
</evidence>
<dbReference type="SUPFAM" id="SSF51182">
    <property type="entry name" value="RmlC-like cupins"/>
    <property type="match status" value="1"/>
</dbReference>
<evidence type="ECO:0000259" key="2">
    <source>
        <dbReference type="Pfam" id="PF07883"/>
    </source>
</evidence>
<keyword evidence="4" id="KW-1185">Reference proteome</keyword>
<dbReference type="Pfam" id="PF07883">
    <property type="entry name" value="Cupin_2"/>
    <property type="match status" value="1"/>
</dbReference>
<gene>
    <name evidence="3" type="ORF">C495_05352</name>
</gene>
<dbReference type="OrthoDB" id="114121at2157"/>
<dbReference type="RefSeq" id="WP_008160699.1">
    <property type="nucleotide sequence ID" value="NZ_AOHX01000026.1"/>
</dbReference>
<dbReference type="CDD" id="cd02238">
    <property type="entry name" value="cupin_KdgF"/>
    <property type="match status" value="1"/>
</dbReference>